<dbReference type="FunFam" id="3.30.70.360:FF:000001">
    <property type="entry name" value="N-acetyldiaminopimelate deacetylase"/>
    <property type="match status" value="1"/>
</dbReference>
<dbReference type="AlphaFoldDB" id="A0A4U8QDE7"/>
<dbReference type="Gene3D" id="3.30.70.360">
    <property type="match status" value="1"/>
</dbReference>
<dbReference type="Pfam" id="PF07687">
    <property type="entry name" value="M20_dimer"/>
    <property type="match status" value="1"/>
</dbReference>
<evidence type="ECO:0000259" key="3">
    <source>
        <dbReference type="Pfam" id="PF07687"/>
    </source>
</evidence>
<sequence length="391" mass="42631">MYTKILEESETLQKDLITWRRQLHQIPEVGMNLLKTSEYVQRKLSEWNIPFEVKANGSCVVGKLGTEGPCILLRADMDALPLSEESGEAFTSENGCMHACGHDMHTTILLGAAKVLKIHESELKGQVKLLFQPGEELMEGAKTLIGEGILTEPDVGAAFAMHVTSLAPLGMITYGKTPLSSVYGFEIALTGKGGHGSSPEVCIDPITAGVHVHLGLQELLARECPFGSEVSLTIGQFHAGDAPNIIPNTAAMRGTLRTFDDELAGKLIRRITEVSKKIAEAYRVQAEVKALYQGPVLVCAEEMNDLALSCVKKLGLDELVWDKLKGTGSEDFAYIAQKVPSTYFTIGASVGAPEEWISQHNPKVRFNEAILYKAAAIYTAVAFEWLEQQEV</sequence>
<evidence type="ECO:0000313" key="5">
    <source>
        <dbReference type="Proteomes" id="UP000306509"/>
    </source>
</evidence>
<feature type="binding site" evidence="2">
    <location>
        <position position="162"/>
    </location>
    <ligand>
        <name>Mn(2+)</name>
        <dbReference type="ChEBI" id="CHEBI:29035"/>
        <label>2</label>
    </ligand>
</feature>
<accession>A0A4U8QDE7</accession>
<keyword evidence="5" id="KW-1185">Reference proteome</keyword>
<feature type="binding site" evidence="2">
    <location>
        <position position="136"/>
    </location>
    <ligand>
        <name>Mn(2+)</name>
        <dbReference type="ChEBI" id="CHEBI:29035"/>
        <label>2</label>
    </ligand>
</feature>
<feature type="binding site" evidence="2">
    <location>
        <position position="100"/>
    </location>
    <ligand>
        <name>Mn(2+)</name>
        <dbReference type="ChEBI" id="CHEBI:29035"/>
        <label>2</label>
    </ligand>
</feature>
<dbReference type="EC" id="3.-.-.-" evidence="4"/>
<name>A0A4U8QDE7_9FIRM</name>
<feature type="binding site" evidence="2">
    <location>
        <position position="102"/>
    </location>
    <ligand>
        <name>Mn(2+)</name>
        <dbReference type="ChEBI" id="CHEBI:29035"/>
        <label>2</label>
    </ligand>
</feature>
<dbReference type="InterPro" id="IPR011650">
    <property type="entry name" value="Peptidase_M20_dimer"/>
</dbReference>
<dbReference type="CDD" id="cd03886">
    <property type="entry name" value="M20_Acy1"/>
    <property type="match status" value="1"/>
</dbReference>
<dbReference type="Pfam" id="PF01546">
    <property type="entry name" value="Peptidase_M20"/>
    <property type="match status" value="1"/>
</dbReference>
<gene>
    <name evidence="4" type="primary">yxeP</name>
    <name evidence="4" type="ORF">DSM106044_00278</name>
</gene>
<dbReference type="PANTHER" id="PTHR11014">
    <property type="entry name" value="PEPTIDASE M20 FAMILY MEMBER"/>
    <property type="match status" value="1"/>
</dbReference>
<dbReference type="SUPFAM" id="SSF55031">
    <property type="entry name" value="Bacterial exopeptidase dimerisation domain"/>
    <property type="match status" value="1"/>
</dbReference>
<dbReference type="InterPro" id="IPR017439">
    <property type="entry name" value="Amidohydrolase"/>
</dbReference>
<dbReference type="GO" id="GO:0050118">
    <property type="term" value="F:N-acetyldiaminopimelate deacetylase activity"/>
    <property type="evidence" value="ECO:0007669"/>
    <property type="project" value="UniProtKB-ARBA"/>
</dbReference>
<dbReference type="NCBIfam" id="TIGR01891">
    <property type="entry name" value="amidohydrolases"/>
    <property type="match status" value="1"/>
</dbReference>
<dbReference type="SUPFAM" id="SSF53187">
    <property type="entry name" value="Zn-dependent exopeptidases"/>
    <property type="match status" value="1"/>
</dbReference>
<dbReference type="InterPro" id="IPR036264">
    <property type="entry name" value="Bact_exopeptidase_dim_dom"/>
</dbReference>
<keyword evidence="1 4" id="KW-0378">Hydrolase</keyword>
<keyword evidence="2" id="KW-0464">Manganese</keyword>
<evidence type="ECO:0000313" key="4">
    <source>
        <dbReference type="EMBL" id="TLD02779.1"/>
    </source>
</evidence>
<dbReference type="STRING" id="180332.GCA_000797495_04433"/>
<dbReference type="RefSeq" id="WP_138001605.1">
    <property type="nucleotide sequence ID" value="NZ_QGQD01000006.1"/>
</dbReference>
<dbReference type="InterPro" id="IPR002933">
    <property type="entry name" value="Peptidase_M20"/>
</dbReference>
<dbReference type="Gene3D" id="3.40.630.10">
    <property type="entry name" value="Zn peptidases"/>
    <property type="match status" value="1"/>
</dbReference>
<proteinExistence type="predicted"/>
<dbReference type="EMBL" id="QGQD01000006">
    <property type="protein sequence ID" value="TLD02779.1"/>
    <property type="molecule type" value="Genomic_DNA"/>
</dbReference>
<dbReference type="GO" id="GO:0046872">
    <property type="term" value="F:metal ion binding"/>
    <property type="evidence" value="ECO:0007669"/>
    <property type="project" value="UniProtKB-KW"/>
</dbReference>
<dbReference type="Proteomes" id="UP000306509">
    <property type="component" value="Unassembled WGS sequence"/>
</dbReference>
<evidence type="ECO:0000256" key="1">
    <source>
        <dbReference type="ARBA" id="ARBA00022801"/>
    </source>
</evidence>
<feature type="binding site" evidence="2">
    <location>
        <position position="360"/>
    </location>
    <ligand>
        <name>Mn(2+)</name>
        <dbReference type="ChEBI" id="CHEBI:29035"/>
        <label>2</label>
    </ligand>
</feature>
<dbReference type="GO" id="GO:0019877">
    <property type="term" value="P:diaminopimelate biosynthetic process"/>
    <property type="evidence" value="ECO:0007669"/>
    <property type="project" value="UniProtKB-ARBA"/>
</dbReference>
<reference evidence="4 5" key="1">
    <citation type="journal article" date="2019" name="Anaerobe">
        <title>Detection of Robinsoniella peoriensis in multiple bone samples of a trauma patient.</title>
        <authorList>
            <person name="Schrottner P."/>
            <person name="Hartwich K."/>
            <person name="Bunk B."/>
            <person name="Schober I."/>
            <person name="Helbig S."/>
            <person name="Rudolph W.W."/>
            <person name="Gunzer F."/>
        </authorList>
    </citation>
    <scope>NUCLEOTIDE SEQUENCE [LARGE SCALE GENOMIC DNA]</scope>
    <source>
        <strain evidence="4 5">DSM 106044</strain>
    </source>
</reference>
<evidence type="ECO:0000256" key="2">
    <source>
        <dbReference type="PIRSR" id="PIRSR005962-1"/>
    </source>
</evidence>
<dbReference type="PANTHER" id="PTHR11014:SF63">
    <property type="entry name" value="METALLOPEPTIDASE, PUTATIVE (AFU_ORTHOLOGUE AFUA_6G09600)-RELATED"/>
    <property type="match status" value="1"/>
</dbReference>
<protein>
    <submittedName>
        <fullName evidence="4">Putative hydrolase YxeP</fullName>
        <ecNumber evidence="4">3.-.-.-</ecNumber>
    </submittedName>
</protein>
<keyword evidence="2" id="KW-0479">Metal-binding</keyword>
<organism evidence="4 5">
    <name type="scientific">Robinsoniella peoriensis</name>
    <dbReference type="NCBI Taxonomy" id="180332"/>
    <lineage>
        <taxon>Bacteria</taxon>
        <taxon>Bacillati</taxon>
        <taxon>Bacillota</taxon>
        <taxon>Clostridia</taxon>
        <taxon>Lachnospirales</taxon>
        <taxon>Lachnospiraceae</taxon>
        <taxon>Robinsoniella</taxon>
    </lineage>
</organism>
<dbReference type="PIRSF" id="PIRSF005962">
    <property type="entry name" value="Pept_M20D_amidohydro"/>
    <property type="match status" value="1"/>
</dbReference>
<comment type="caution">
    <text evidence="4">The sequence shown here is derived from an EMBL/GenBank/DDBJ whole genome shotgun (WGS) entry which is preliminary data.</text>
</comment>
<comment type="cofactor">
    <cofactor evidence="2">
        <name>Mn(2+)</name>
        <dbReference type="ChEBI" id="CHEBI:29035"/>
    </cofactor>
    <text evidence="2">The Mn(2+) ion enhances activity.</text>
</comment>
<feature type="domain" description="Peptidase M20 dimerisation" evidence="3">
    <location>
        <begin position="184"/>
        <end position="282"/>
    </location>
</feature>